<reference evidence="2" key="1">
    <citation type="submission" date="2022-10" db="EMBL/GenBank/DDBJ databases">
        <authorList>
            <person name="Chen Y."/>
            <person name="Dougan E. K."/>
            <person name="Chan C."/>
            <person name="Rhodes N."/>
            <person name="Thang M."/>
        </authorList>
    </citation>
    <scope>NUCLEOTIDE SEQUENCE</scope>
</reference>
<feature type="transmembrane region" description="Helical" evidence="1">
    <location>
        <begin position="111"/>
        <end position="134"/>
    </location>
</feature>
<keyword evidence="4" id="KW-1185">Reference proteome</keyword>
<feature type="transmembrane region" description="Helical" evidence="1">
    <location>
        <begin position="199"/>
        <end position="226"/>
    </location>
</feature>
<protein>
    <submittedName>
        <fullName evidence="3">Ankyrin repeat and KH domain-containing protein mask</fullName>
    </submittedName>
</protein>
<gene>
    <name evidence="2" type="ORF">C1SCF055_LOCUS28929</name>
</gene>
<sequence length="553" mass="62418">SSFGGVLFPLNCWLDSKKNIMLSVETPPFEAHRQDEQCDQEAFLEVTDPSPQAAGRWKERCEVLGGLLSTPAATRWWYFQQAFWLYLFLMGLHSGWSWSTNWKKDGHHSELSAMLGGIKTVGFGLFDLLAFLALKASRQAYASTRLQALIHEAPAEVESFAKKCCCLGMLQATAQALYWFLFIYCMWQKQDRDLARLSFTVTGAIGLVLCTPGLCCAFFPVLLGLWDAETRLGDFAEEIEEGRVPYDEVISKHGSLENHISASAKELYSPVMWLLLACLLYALMQSCSVWLWIDKVKLAPYSVYVTYALAVLYSVSFAVGYGLFSGVEQQHSEITSALAGRIAASPKDAQIGAIAYLYIRERPIKWKVPLSPKWPMAPTFERFQGALLVGSCAGKIGVQLIQGLLKVQQELSAPLEERTLQLKNLKKLTPDEILHVEVQKEVKRWRPHVRFPTFEWPVGLPVPWRRPLPVRKGVVEGQKIKPPDKYILAEAHQQSTPALAFLMAGAKKWPAVEACALWLPWILLLQAHVRRRFKVRAFGEPQKILPSEKRHVQ</sequence>
<evidence type="ECO:0000313" key="2">
    <source>
        <dbReference type="EMBL" id="CAI4003029.1"/>
    </source>
</evidence>
<dbReference type="AlphaFoldDB" id="A0A9P1D4B0"/>
<comment type="caution">
    <text evidence="2">The sequence shown here is derived from an EMBL/GenBank/DDBJ whole genome shotgun (WGS) entry which is preliminary data.</text>
</comment>
<dbReference type="OrthoDB" id="10572910at2759"/>
<name>A0A9P1D4B0_9DINO</name>
<evidence type="ECO:0000313" key="3">
    <source>
        <dbReference type="EMBL" id="CAL4790341.1"/>
    </source>
</evidence>
<keyword evidence="1" id="KW-0472">Membrane</keyword>
<proteinExistence type="predicted"/>
<feature type="transmembrane region" description="Helical" evidence="1">
    <location>
        <begin position="271"/>
        <end position="292"/>
    </location>
</feature>
<dbReference type="EMBL" id="CAMXCT010003204">
    <property type="protein sequence ID" value="CAI4003029.1"/>
    <property type="molecule type" value="Genomic_DNA"/>
</dbReference>
<feature type="transmembrane region" description="Helical" evidence="1">
    <location>
        <begin position="77"/>
        <end position="99"/>
    </location>
</feature>
<organism evidence="2">
    <name type="scientific">Cladocopium goreaui</name>
    <dbReference type="NCBI Taxonomy" id="2562237"/>
    <lineage>
        <taxon>Eukaryota</taxon>
        <taxon>Sar</taxon>
        <taxon>Alveolata</taxon>
        <taxon>Dinophyceae</taxon>
        <taxon>Suessiales</taxon>
        <taxon>Symbiodiniaceae</taxon>
        <taxon>Cladocopium</taxon>
    </lineage>
</organism>
<reference evidence="3 4" key="2">
    <citation type="submission" date="2024-05" db="EMBL/GenBank/DDBJ databases">
        <authorList>
            <person name="Chen Y."/>
            <person name="Shah S."/>
            <person name="Dougan E. K."/>
            <person name="Thang M."/>
            <person name="Chan C."/>
        </authorList>
    </citation>
    <scope>NUCLEOTIDE SEQUENCE [LARGE SCALE GENOMIC DNA]</scope>
</reference>
<keyword evidence="1" id="KW-1133">Transmembrane helix</keyword>
<feature type="non-terminal residue" evidence="2">
    <location>
        <position position="1"/>
    </location>
</feature>
<dbReference type="Proteomes" id="UP001152797">
    <property type="component" value="Unassembled WGS sequence"/>
</dbReference>
<dbReference type="EMBL" id="CAMXCT030003204">
    <property type="protein sequence ID" value="CAL4790341.1"/>
    <property type="molecule type" value="Genomic_DNA"/>
</dbReference>
<accession>A0A9P1D4B0</accession>
<feature type="transmembrane region" description="Helical" evidence="1">
    <location>
        <begin position="304"/>
        <end position="324"/>
    </location>
</feature>
<keyword evidence="1" id="KW-0812">Transmembrane</keyword>
<dbReference type="EMBL" id="CAMXCT020003204">
    <property type="protein sequence ID" value="CAL1156404.1"/>
    <property type="molecule type" value="Genomic_DNA"/>
</dbReference>
<feature type="transmembrane region" description="Helical" evidence="1">
    <location>
        <begin position="168"/>
        <end position="187"/>
    </location>
</feature>
<evidence type="ECO:0000256" key="1">
    <source>
        <dbReference type="SAM" id="Phobius"/>
    </source>
</evidence>
<evidence type="ECO:0000313" key="4">
    <source>
        <dbReference type="Proteomes" id="UP001152797"/>
    </source>
</evidence>